<dbReference type="Proteomes" id="UP001283361">
    <property type="component" value="Unassembled WGS sequence"/>
</dbReference>
<protein>
    <submittedName>
        <fullName evidence="2">Uncharacterized protein</fullName>
    </submittedName>
</protein>
<organism evidence="2 3">
    <name type="scientific">Elysia crispata</name>
    <name type="common">lettuce slug</name>
    <dbReference type="NCBI Taxonomy" id="231223"/>
    <lineage>
        <taxon>Eukaryota</taxon>
        <taxon>Metazoa</taxon>
        <taxon>Spiralia</taxon>
        <taxon>Lophotrochozoa</taxon>
        <taxon>Mollusca</taxon>
        <taxon>Gastropoda</taxon>
        <taxon>Heterobranchia</taxon>
        <taxon>Euthyneura</taxon>
        <taxon>Panpulmonata</taxon>
        <taxon>Sacoglossa</taxon>
        <taxon>Placobranchoidea</taxon>
        <taxon>Plakobranchidae</taxon>
        <taxon>Elysia</taxon>
    </lineage>
</organism>
<dbReference type="EMBL" id="JAWDGP010001087">
    <property type="protein sequence ID" value="KAK3794876.1"/>
    <property type="molecule type" value="Genomic_DNA"/>
</dbReference>
<feature type="compositionally biased region" description="Acidic residues" evidence="1">
    <location>
        <begin position="91"/>
        <end position="105"/>
    </location>
</feature>
<evidence type="ECO:0000256" key="1">
    <source>
        <dbReference type="SAM" id="MobiDB-lite"/>
    </source>
</evidence>
<keyword evidence="3" id="KW-1185">Reference proteome</keyword>
<dbReference type="AlphaFoldDB" id="A0AAE1AX61"/>
<evidence type="ECO:0000313" key="2">
    <source>
        <dbReference type="EMBL" id="KAK3794876.1"/>
    </source>
</evidence>
<comment type="caution">
    <text evidence="2">The sequence shown here is derived from an EMBL/GenBank/DDBJ whole genome shotgun (WGS) entry which is preliminary data.</text>
</comment>
<gene>
    <name evidence="2" type="ORF">RRG08_001024</name>
</gene>
<reference evidence="2" key="1">
    <citation type="journal article" date="2023" name="G3 (Bethesda)">
        <title>A reference genome for the long-term kleptoplast-retaining sea slug Elysia crispata morphotype clarki.</title>
        <authorList>
            <person name="Eastman K.E."/>
            <person name="Pendleton A.L."/>
            <person name="Shaikh M.A."/>
            <person name="Suttiyut T."/>
            <person name="Ogas R."/>
            <person name="Tomko P."/>
            <person name="Gavelis G."/>
            <person name="Widhalm J.R."/>
            <person name="Wisecaver J.H."/>
        </authorList>
    </citation>
    <scope>NUCLEOTIDE SEQUENCE</scope>
    <source>
        <strain evidence="2">ECLA1</strain>
    </source>
</reference>
<accession>A0AAE1AX61</accession>
<name>A0AAE1AX61_9GAST</name>
<sequence>MIKSVFAIKAVTLVLKVFTRVKETIRDKDTGDSVIRVEMRCPIKRGPIVNTVQFMNDLKAMMYEKQNNGADADTMLDVMVILIKMKIKDDSNDDDDDEEEEEEEKEQQKKEED</sequence>
<evidence type="ECO:0000313" key="3">
    <source>
        <dbReference type="Proteomes" id="UP001283361"/>
    </source>
</evidence>
<proteinExistence type="predicted"/>
<feature type="region of interest" description="Disordered" evidence="1">
    <location>
        <begin position="89"/>
        <end position="113"/>
    </location>
</feature>